<sequence>MSGGLTYFKEDLPVYSDLISTINDQLQSIDNLHVITCTTENKNNIAQYLRAKNATMTKYLIHLNMYLLHKLNYGNLDEFPVDQMIEDKILLQKIIQAQKKLQYSIDKLSKYQENQINEEEQVMDQVEKLTLKPRIENLHKDETNDKSSNPNQKYVPPKLAATLSKSDLNKQKQERREEQKKIQQKAKLIKSILDDQETDKPKEMTERDLQQLYYGRAEDEKQIEKRRYEEDHMTRLPTTRDEKRRERIAERKANVTRLDDFQEFETINKVLNKGIKKIKKPQVSRLKGSMKKIIKRKRR</sequence>
<keyword evidence="3" id="KW-1185">Reference proteome</keyword>
<accession>A0A8S1KP55</accession>
<evidence type="ECO:0000313" key="2">
    <source>
        <dbReference type="EMBL" id="CAD8055555.1"/>
    </source>
</evidence>
<gene>
    <name evidence="2" type="ORF">PSON_ATCC_30995.1.T0090302</name>
</gene>
<dbReference type="PANTHER" id="PTHR13237">
    <property type="entry name" value="SOMETHING ABOUT SILENCING PROTEIN 10-RELATED"/>
    <property type="match status" value="1"/>
</dbReference>
<comment type="caution">
    <text evidence="2">The sequence shown here is derived from an EMBL/GenBank/DDBJ whole genome shotgun (WGS) entry which is preliminary data.</text>
</comment>
<name>A0A8S1KP55_9CILI</name>
<proteinExistence type="predicted"/>
<evidence type="ECO:0000256" key="1">
    <source>
        <dbReference type="SAM" id="MobiDB-lite"/>
    </source>
</evidence>
<feature type="compositionally biased region" description="Basic and acidic residues" evidence="1">
    <location>
        <begin position="167"/>
        <end position="181"/>
    </location>
</feature>
<dbReference type="PANTHER" id="PTHR13237:SF9">
    <property type="entry name" value="NEUROGUIDIN"/>
    <property type="match status" value="1"/>
</dbReference>
<protein>
    <submittedName>
        <fullName evidence="2">Uncharacterized protein</fullName>
    </submittedName>
</protein>
<dbReference type="Proteomes" id="UP000692954">
    <property type="component" value="Unassembled WGS sequence"/>
</dbReference>
<dbReference type="GO" id="GO:0000462">
    <property type="term" value="P:maturation of SSU-rRNA from tricistronic rRNA transcript (SSU-rRNA, 5.8S rRNA, LSU-rRNA)"/>
    <property type="evidence" value="ECO:0007669"/>
    <property type="project" value="TreeGrafter"/>
</dbReference>
<dbReference type="EMBL" id="CAJJDN010000009">
    <property type="protein sequence ID" value="CAD8055555.1"/>
    <property type="molecule type" value="Genomic_DNA"/>
</dbReference>
<evidence type="ECO:0000313" key="3">
    <source>
        <dbReference type="Proteomes" id="UP000692954"/>
    </source>
</evidence>
<reference evidence="2" key="1">
    <citation type="submission" date="2021-01" db="EMBL/GenBank/DDBJ databases">
        <authorList>
            <consortium name="Genoscope - CEA"/>
            <person name="William W."/>
        </authorList>
    </citation>
    <scope>NUCLEOTIDE SEQUENCE</scope>
</reference>
<dbReference type="GO" id="GO:0032040">
    <property type="term" value="C:small-subunit processome"/>
    <property type="evidence" value="ECO:0007669"/>
    <property type="project" value="TreeGrafter"/>
</dbReference>
<feature type="region of interest" description="Disordered" evidence="1">
    <location>
        <begin position="139"/>
        <end position="182"/>
    </location>
</feature>
<organism evidence="2 3">
    <name type="scientific">Paramecium sonneborni</name>
    <dbReference type="NCBI Taxonomy" id="65129"/>
    <lineage>
        <taxon>Eukaryota</taxon>
        <taxon>Sar</taxon>
        <taxon>Alveolata</taxon>
        <taxon>Ciliophora</taxon>
        <taxon>Intramacronucleata</taxon>
        <taxon>Oligohymenophorea</taxon>
        <taxon>Peniculida</taxon>
        <taxon>Parameciidae</taxon>
        <taxon>Paramecium</taxon>
    </lineage>
</organism>
<dbReference type="AlphaFoldDB" id="A0A8S1KP55"/>
<dbReference type="OrthoDB" id="203440at2759"/>